<comment type="catalytic activity">
    <reaction evidence="5">
        <text>a (2S)-2-hydroxycarboxylate + O2 = a 2-oxocarboxylate + H2O2</text>
        <dbReference type="Rhea" id="RHEA:16789"/>
        <dbReference type="ChEBI" id="CHEBI:15379"/>
        <dbReference type="ChEBI" id="CHEBI:16240"/>
        <dbReference type="ChEBI" id="CHEBI:35179"/>
        <dbReference type="ChEBI" id="CHEBI:58123"/>
        <dbReference type="EC" id="1.1.3.15"/>
    </reaction>
    <physiologicalReaction direction="left-to-right" evidence="5">
        <dbReference type="Rhea" id="RHEA:16790"/>
    </physiologicalReaction>
</comment>
<evidence type="ECO:0000256" key="5">
    <source>
        <dbReference type="ARBA" id="ARBA00029325"/>
    </source>
</evidence>
<reference evidence="8" key="1">
    <citation type="submission" date="2021-02" db="EMBL/GenBank/DDBJ databases">
        <authorList>
            <person name="Nowell W R."/>
        </authorList>
    </citation>
    <scope>NUCLEOTIDE SEQUENCE</scope>
</reference>
<evidence type="ECO:0000256" key="6">
    <source>
        <dbReference type="ARBA" id="ARBA00029327"/>
    </source>
</evidence>
<dbReference type="Proteomes" id="UP000663823">
    <property type="component" value="Unassembled WGS sequence"/>
</dbReference>
<sequence>ILSVDDAKLAFKYGADGIVISNHGGRQVDSELSAIECLKDIVEFVNGHCEVFADSGIRTGTDVLKCLALGAKGVLIGRPILYGLACGGHNGAEAVLNLLKQESMYDMVSCSLKRIEQINERILYKYRQ</sequence>
<evidence type="ECO:0000259" key="7">
    <source>
        <dbReference type="PROSITE" id="PS51349"/>
    </source>
</evidence>
<comment type="catalytic activity">
    <reaction evidence="6">
        <text>2-hydroxyoctanoate + O2 = 2-oxooctanoate + H2O2</text>
        <dbReference type="Rhea" id="RHEA:67940"/>
        <dbReference type="ChEBI" id="CHEBI:15379"/>
        <dbReference type="ChEBI" id="CHEBI:16240"/>
        <dbReference type="ChEBI" id="CHEBI:133514"/>
        <dbReference type="ChEBI" id="CHEBI:176689"/>
    </reaction>
    <physiologicalReaction direction="left-to-right" evidence="6">
        <dbReference type="Rhea" id="RHEA:67941"/>
    </physiologicalReaction>
</comment>
<keyword evidence="4" id="KW-0560">Oxidoreductase</keyword>
<accession>A0A820HH35</accession>
<dbReference type="PROSITE" id="PS00557">
    <property type="entry name" value="FMN_HYDROXY_ACID_DH_1"/>
    <property type="match status" value="1"/>
</dbReference>
<dbReference type="InterPro" id="IPR037396">
    <property type="entry name" value="FMN_HAD"/>
</dbReference>
<dbReference type="InterPro" id="IPR000262">
    <property type="entry name" value="FMN-dep_DH"/>
</dbReference>
<dbReference type="PANTHER" id="PTHR10578">
    <property type="entry name" value="S -2-HYDROXY-ACID OXIDASE-RELATED"/>
    <property type="match status" value="1"/>
</dbReference>
<dbReference type="GO" id="GO:0005777">
    <property type="term" value="C:peroxisome"/>
    <property type="evidence" value="ECO:0007669"/>
    <property type="project" value="UniProtKB-ARBA"/>
</dbReference>
<name>A0A820HH35_9BILA</name>
<dbReference type="PANTHER" id="PTHR10578:SF107">
    <property type="entry name" value="2-HYDROXYACID OXIDASE 1"/>
    <property type="match status" value="1"/>
</dbReference>
<comment type="caution">
    <text evidence="8">The sequence shown here is derived from an EMBL/GenBank/DDBJ whole genome shotgun (WGS) entry which is preliminary data.</text>
</comment>
<dbReference type="EMBL" id="CAJOAX010044057">
    <property type="protein sequence ID" value="CAF4291065.1"/>
    <property type="molecule type" value="Genomic_DNA"/>
</dbReference>
<feature type="domain" description="FMN hydroxy acid dehydrogenase" evidence="7">
    <location>
        <begin position="1"/>
        <end position="128"/>
    </location>
</feature>
<organism evidence="8 9">
    <name type="scientific">Rotaria sordida</name>
    <dbReference type="NCBI Taxonomy" id="392033"/>
    <lineage>
        <taxon>Eukaryota</taxon>
        <taxon>Metazoa</taxon>
        <taxon>Spiralia</taxon>
        <taxon>Gnathifera</taxon>
        <taxon>Rotifera</taxon>
        <taxon>Eurotatoria</taxon>
        <taxon>Bdelloidea</taxon>
        <taxon>Philodinida</taxon>
        <taxon>Philodinidae</taxon>
        <taxon>Rotaria</taxon>
    </lineage>
</organism>
<evidence type="ECO:0000313" key="8">
    <source>
        <dbReference type="EMBL" id="CAF4291065.1"/>
    </source>
</evidence>
<dbReference type="InterPro" id="IPR013785">
    <property type="entry name" value="Aldolase_TIM"/>
</dbReference>
<protein>
    <recommendedName>
        <fullName evidence="7">FMN hydroxy acid dehydrogenase domain-containing protein</fullName>
    </recommendedName>
</protein>
<keyword evidence="2" id="KW-0285">Flavoprotein</keyword>
<feature type="non-terminal residue" evidence="8">
    <location>
        <position position="1"/>
    </location>
</feature>
<dbReference type="SUPFAM" id="SSF51395">
    <property type="entry name" value="FMN-linked oxidoreductases"/>
    <property type="match status" value="1"/>
</dbReference>
<proteinExistence type="predicted"/>
<dbReference type="PROSITE" id="PS51349">
    <property type="entry name" value="FMN_HYDROXY_ACID_DH_2"/>
    <property type="match status" value="1"/>
</dbReference>
<keyword evidence="3" id="KW-0288">FMN</keyword>
<evidence type="ECO:0000256" key="2">
    <source>
        <dbReference type="ARBA" id="ARBA00022630"/>
    </source>
</evidence>
<gene>
    <name evidence="8" type="ORF">OTI717_LOCUS41739</name>
</gene>
<dbReference type="Pfam" id="PF01070">
    <property type="entry name" value="FMN_dh"/>
    <property type="match status" value="1"/>
</dbReference>
<evidence type="ECO:0000256" key="3">
    <source>
        <dbReference type="ARBA" id="ARBA00022643"/>
    </source>
</evidence>
<dbReference type="AlphaFoldDB" id="A0A820HH35"/>
<dbReference type="GO" id="GO:0003973">
    <property type="term" value="F:(S)-2-hydroxy-acid oxidase activity"/>
    <property type="evidence" value="ECO:0007669"/>
    <property type="project" value="UniProtKB-EC"/>
</dbReference>
<evidence type="ECO:0000256" key="4">
    <source>
        <dbReference type="ARBA" id="ARBA00023002"/>
    </source>
</evidence>
<evidence type="ECO:0000313" key="9">
    <source>
        <dbReference type="Proteomes" id="UP000663823"/>
    </source>
</evidence>
<comment type="cofactor">
    <cofactor evidence="1">
        <name>FMN</name>
        <dbReference type="ChEBI" id="CHEBI:58210"/>
    </cofactor>
</comment>
<dbReference type="InterPro" id="IPR008259">
    <property type="entry name" value="FMN_hydac_DH_AS"/>
</dbReference>
<evidence type="ECO:0000256" key="1">
    <source>
        <dbReference type="ARBA" id="ARBA00001917"/>
    </source>
</evidence>
<dbReference type="Gene3D" id="3.20.20.70">
    <property type="entry name" value="Aldolase class I"/>
    <property type="match status" value="1"/>
</dbReference>